<comment type="similarity">
    <text evidence="7">Belongs to the DHHC palmitoyltransferase family.</text>
</comment>
<feature type="transmembrane region" description="Helical" evidence="7">
    <location>
        <begin position="259"/>
        <end position="289"/>
    </location>
</feature>
<dbReference type="GO" id="GO:0019706">
    <property type="term" value="F:protein-cysteine S-palmitoyltransferase activity"/>
    <property type="evidence" value="ECO:0007669"/>
    <property type="project" value="UniProtKB-EC"/>
</dbReference>
<evidence type="ECO:0000256" key="2">
    <source>
        <dbReference type="ARBA" id="ARBA00022679"/>
    </source>
</evidence>
<evidence type="ECO:0000256" key="6">
    <source>
        <dbReference type="ARBA" id="ARBA00023315"/>
    </source>
</evidence>
<dbReference type="GO" id="GO:0016020">
    <property type="term" value="C:membrane"/>
    <property type="evidence" value="ECO:0007669"/>
    <property type="project" value="UniProtKB-SubCell"/>
</dbReference>
<dbReference type="InterPro" id="IPR001594">
    <property type="entry name" value="Palmitoyltrfase_DHHC"/>
</dbReference>
<comment type="catalytic activity">
    <reaction evidence="7">
        <text>L-cysteinyl-[protein] + hexadecanoyl-CoA = S-hexadecanoyl-L-cysteinyl-[protein] + CoA</text>
        <dbReference type="Rhea" id="RHEA:36683"/>
        <dbReference type="Rhea" id="RHEA-COMP:10131"/>
        <dbReference type="Rhea" id="RHEA-COMP:11032"/>
        <dbReference type="ChEBI" id="CHEBI:29950"/>
        <dbReference type="ChEBI" id="CHEBI:57287"/>
        <dbReference type="ChEBI" id="CHEBI:57379"/>
        <dbReference type="ChEBI" id="CHEBI:74151"/>
        <dbReference type="EC" id="2.3.1.225"/>
    </reaction>
</comment>
<keyword evidence="3 7" id="KW-0812">Transmembrane</keyword>
<protein>
    <recommendedName>
        <fullName evidence="7">Palmitoyltransferase</fullName>
        <ecNumber evidence="7">2.3.1.225</ecNumber>
    </recommendedName>
</protein>
<sequence length="603" mass="66729">MGQSRPLLGRTLPRSRLERSRRFPVAGMNICSKPPNKTAPEKTSETTFEVQSQHARRNGWSWPPHPFQFIAWMLFFFFALVGFGILVPLLPVRWVPAGYICPGVFFLCHLVVHLIAVSIDPADDSVRKKNYQGPLTAFNRSQHAHVIENRHCHICDVDVSSRSKHCGSCNKCVCGFDHHCMWLNNCVGERNYWLFLNSVISAILGLLLILLVAFYVFVQFFLDPMKLRTGRPFEGLKNQTDVWFVFLPLAPIKTKSPAILTLAGLLITLGLLTLFLLGHLLVFHIYLMWHRMTTYEYIVQQRPSQEVKDPEKQPEFYPPPTKPIQDMQFYAGSLGYTNSEVQVENSLGLPSGRDLPKFCIRSDGIDSKTMSSSEFPDLQSGDQRQLQKKKKKKKRKKLQKGSSSVLEENSKVILAPWTSLPVLQSESSFTTAPSSASSSSSLHPLAPASPPKAVVPTSSTGPVQAAGPPADYHSESAESMEEIPVAQTRLGSSATSGASNSGTRRLPFPAASSKGAGEKHRNAGHGPKSRNSQPARAQPAEELELSPKIPAVFVSRSSGEPPVPNLWSGETPSEPSHRKCSSKRHIDDQKYHVWESGTGSTAA</sequence>
<dbReference type="PANTHER" id="PTHR22883:SF8">
    <property type="entry name" value="PALMITOYLTRANSFERASE ZDHHC1"/>
    <property type="match status" value="1"/>
</dbReference>
<comment type="caution">
    <text evidence="10">The sequence shown here is derived from an EMBL/GenBank/DDBJ whole genome shotgun (WGS) entry which is preliminary data.</text>
</comment>
<evidence type="ECO:0000313" key="10">
    <source>
        <dbReference type="EMBL" id="KAK9392794.1"/>
    </source>
</evidence>
<dbReference type="GO" id="GO:0005783">
    <property type="term" value="C:endoplasmic reticulum"/>
    <property type="evidence" value="ECO:0007669"/>
    <property type="project" value="TreeGrafter"/>
</dbReference>
<feature type="compositionally biased region" description="Basic residues" evidence="8">
    <location>
        <begin position="386"/>
        <end position="399"/>
    </location>
</feature>
<dbReference type="GO" id="GO:0006612">
    <property type="term" value="P:protein targeting to membrane"/>
    <property type="evidence" value="ECO:0007669"/>
    <property type="project" value="TreeGrafter"/>
</dbReference>
<keyword evidence="11" id="KW-1185">Reference proteome</keyword>
<feature type="compositionally biased region" description="Low complexity" evidence="8">
    <location>
        <begin position="491"/>
        <end position="503"/>
    </location>
</feature>
<feature type="domain" description="Palmitoyltransferase DHHC" evidence="9">
    <location>
        <begin position="147"/>
        <end position="300"/>
    </location>
</feature>
<dbReference type="Pfam" id="PF01529">
    <property type="entry name" value="DHHC"/>
    <property type="match status" value="1"/>
</dbReference>
<evidence type="ECO:0000256" key="8">
    <source>
        <dbReference type="SAM" id="MobiDB-lite"/>
    </source>
</evidence>
<evidence type="ECO:0000313" key="11">
    <source>
        <dbReference type="Proteomes" id="UP001474421"/>
    </source>
</evidence>
<feature type="transmembrane region" description="Helical" evidence="7">
    <location>
        <begin position="69"/>
        <end position="90"/>
    </location>
</feature>
<feature type="compositionally biased region" description="Basic and acidic residues" evidence="8">
    <location>
        <begin position="584"/>
        <end position="593"/>
    </location>
</feature>
<evidence type="ECO:0000256" key="1">
    <source>
        <dbReference type="ARBA" id="ARBA00004141"/>
    </source>
</evidence>
<comment type="domain">
    <text evidence="7">The DHHC domain is required for palmitoyltransferase activity.</text>
</comment>
<evidence type="ECO:0000256" key="3">
    <source>
        <dbReference type="ARBA" id="ARBA00022692"/>
    </source>
</evidence>
<dbReference type="AlphaFoldDB" id="A0AAW1ASI8"/>
<proteinExistence type="inferred from homology"/>
<feature type="compositionally biased region" description="Low complexity" evidence="8">
    <location>
        <begin position="425"/>
        <end position="446"/>
    </location>
</feature>
<feature type="region of interest" description="Disordered" evidence="8">
    <location>
        <begin position="424"/>
        <end position="603"/>
    </location>
</feature>
<keyword evidence="6 7" id="KW-0012">Acyltransferase</keyword>
<name>A0AAW1ASI8_CROAD</name>
<dbReference type="EMBL" id="JAOTOJ010000015">
    <property type="protein sequence ID" value="KAK9392794.1"/>
    <property type="molecule type" value="Genomic_DNA"/>
</dbReference>
<feature type="transmembrane region" description="Helical" evidence="7">
    <location>
        <begin position="97"/>
        <end position="119"/>
    </location>
</feature>
<keyword evidence="5 7" id="KW-0472">Membrane</keyword>
<dbReference type="InterPro" id="IPR039859">
    <property type="entry name" value="PFA4/ZDH16/20/ERF2-like"/>
</dbReference>
<evidence type="ECO:0000256" key="7">
    <source>
        <dbReference type="RuleBase" id="RU079119"/>
    </source>
</evidence>
<reference evidence="10 11" key="1">
    <citation type="journal article" date="2024" name="Proc. Natl. Acad. Sci. U.S.A.">
        <title>The genetic regulatory architecture and epigenomic basis for age-related changes in rattlesnake venom.</title>
        <authorList>
            <person name="Hogan M.P."/>
            <person name="Holding M.L."/>
            <person name="Nystrom G.S."/>
            <person name="Colston T.J."/>
            <person name="Bartlett D.A."/>
            <person name="Mason A.J."/>
            <person name="Ellsworth S.A."/>
            <person name="Rautsaw R.M."/>
            <person name="Lawrence K.C."/>
            <person name="Strickland J.L."/>
            <person name="He B."/>
            <person name="Fraser P."/>
            <person name="Margres M.J."/>
            <person name="Gilbert D.M."/>
            <person name="Gibbs H.L."/>
            <person name="Parkinson C.L."/>
            <person name="Rokyta D.R."/>
        </authorList>
    </citation>
    <scope>NUCLEOTIDE SEQUENCE [LARGE SCALE GENOMIC DNA]</scope>
    <source>
        <strain evidence="10">DRR0105</strain>
    </source>
</reference>
<dbReference type="GO" id="GO:0005794">
    <property type="term" value="C:Golgi apparatus"/>
    <property type="evidence" value="ECO:0007669"/>
    <property type="project" value="TreeGrafter"/>
</dbReference>
<evidence type="ECO:0000259" key="9">
    <source>
        <dbReference type="Pfam" id="PF01529"/>
    </source>
</evidence>
<keyword evidence="2 7" id="KW-0808">Transferase</keyword>
<keyword evidence="4 7" id="KW-1133">Transmembrane helix</keyword>
<gene>
    <name evidence="10" type="ORF">NXF25_016883</name>
</gene>
<organism evidence="10 11">
    <name type="scientific">Crotalus adamanteus</name>
    <name type="common">Eastern diamondback rattlesnake</name>
    <dbReference type="NCBI Taxonomy" id="8729"/>
    <lineage>
        <taxon>Eukaryota</taxon>
        <taxon>Metazoa</taxon>
        <taxon>Chordata</taxon>
        <taxon>Craniata</taxon>
        <taxon>Vertebrata</taxon>
        <taxon>Euteleostomi</taxon>
        <taxon>Lepidosauria</taxon>
        <taxon>Squamata</taxon>
        <taxon>Bifurcata</taxon>
        <taxon>Unidentata</taxon>
        <taxon>Episquamata</taxon>
        <taxon>Toxicofera</taxon>
        <taxon>Serpentes</taxon>
        <taxon>Colubroidea</taxon>
        <taxon>Viperidae</taxon>
        <taxon>Crotalinae</taxon>
        <taxon>Crotalus</taxon>
    </lineage>
</organism>
<feature type="transmembrane region" description="Helical" evidence="7">
    <location>
        <begin position="192"/>
        <end position="218"/>
    </location>
</feature>
<accession>A0AAW1ASI8</accession>
<feature type="region of interest" description="Disordered" evidence="8">
    <location>
        <begin position="370"/>
        <end position="405"/>
    </location>
</feature>
<dbReference type="Proteomes" id="UP001474421">
    <property type="component" value="Unassembled WGS sequence"/>
</dbReference>
<dbReference type="PROSITE" id="PS50216">
    <property type="entry name" value="DHHC"/>
    <property type="match status" value="1"/>
</dbReference>
<evidence type="ECO:0000256" key="5">
    <source>
        <dbReference type="ARBA" id="ARBA00023136"/>
    </source>
</evidence>
<comment type="subcellular location">
    <subcellularLocation>
        <location evidence="1">Membrane</location>
        <topology evidence="1">Multi-pass membrane protein</topology>
    </subcellularLocation>
</comment>
<evidence type="ECO:0000256" key="4">
    <source>
        <dbReference type="ARBA" id="ARBA00022989"/>
    </source>
</evidence>
<dbReference type="EC" id="2.3.1.225" evidence="7"/>
<dbReference type="PANTHER" id="PTHR22883">
    <property type="entry name" value="ZINC FINGER DHHC DOMAIN CONTAINING PROTEIN"/>
    <property type="match status" value="1"/>
</dbReference>